<dbReference type="PANTHER" id="PTHR13072">
    <property type="entry name" value="DYNACTIN 6"/>
    <property type="match status" value="1"/>
</dbReference>
<feature type="region of interest" description="Disordered" evidence="7">
    <location>
        <begin position="1"/>
        <end position="31"/>
    </location>
</feature>
<dbReference type="OrthoDB" id="2355at2759"/>
<comment type="subcellular location">
    <subcellularLocation>
        <location evidence="1">Cytoplasm</location>
        <location evidence="1">Cytoskeleton</location>
    </subcellularLocation>
</comment>
<keyword evidence="5" id="KW-0206">Cytoskeleton</keyword>
<evidence type="ECO:0000256" key="6">
    <source>
        <dbReference type="ARBA" id="ARBA00034687"/>
    </source>
</evidence>
<dbReference type="Gene3D" id="2.160.10.10">
    <property type="entry name" value="Hexapeptide repeat proteins"/>
    <property type="match status" value="1"/>
</dbReference>
<feature type="compositionally biased region" description="Low complexity" evidence="7">
    <location>
        <begin position="1"/>
        <end position="19"/>
    </location>
</feature>
<dbReference type="GO" id="GO:0007052">
    <property type="term" value="P:mitotic spindle organization"/>
    <property type="evidence" value="ECO:0007669"/>
    <property type="project" value="TreeGrafter"/>
</dbReference>
<protein>
    <recommendedName>
        <fullName evidence="3">Dynactin subunit 6</fullName>
    </recommendedName>
</protein>
<dbReference type="InterPro" id="IPR027777">
    <property type="entry name" value="DCTN6"/>
</dbReference>
<evidence type="ECO:0000256" key="4">
    <source>
        <dbReference type="ARBA" id="ARBA00022490"/>
    </source>
</evidence>
<evidence type="ECO:0000256" key="2">
    <source>
        <dbReference type="ARBA" id="ARBA00007719"/>
    </source>
</evidence>
<dbReference type="SUPFAM" id="SSF51161">
    <property type="entry name" value="Trimeric LpxA-like enzymes"/>
    <property type="match status" value="1"/>
</dbReference>
<dbReference type="EMBL" id="MU006565">
    <property type="protein sequence ID" value="KAF2749698.1"/>
    <property type="molecule type" value="Genomic_DNA"/>
</dbReference>
<dbReference type="PANTHER" id="PTHR13072:SF0">
    <property type="entry name" value="DYNACTIN SUBUNIT 6"/>
    <property type="match status" value="1"/>
</dbReference>
<keyword evidence="9" id="KW-1185">Reference proteome</keyword>
<dbReference type="Proteomes" id="UP000799440">
    <property type="component" value="Unassembled WGS sequence"/>
</dbReference>
<dbReference type="InterPro" id="IPR011004">
    <property type="entry name" value="Trimer_LpxA-like_sf"/>
</dbReference>
<keyword evidence="4" id="KW-0963">Cytoplasm</keyword>
<reference evidence="8" key="1">
    <citation type="journal article" date="2020" name="Stud. Mycol.">
        <title>101 Dothideomycetes genomes: a test case for predicting lifestyles and emergence of pathogens.</title>
        <authorList>
            <person name="Haridas S."/>
            <person name="Albert R."/>
            <person name="Binder M."/>
            <person name="Bloem J."/>
            <person name="Labutti K."/>
            <person name="Salamov A."/>
            <person name="Andreopoulos B."/>
            <person name="Baker S."/>
            <person name="Barry K."/>
            <person name="Bills G."/>
            <person name="Bluhm B."/>
            <person name="Cannon C."/>
            <person name="Castanera R."/>
            <person name="Culley D."/>
            <person name="Daum C."/>
            <person name="Ezra D."/>
            <person name="Gonzalez J."/>
            <person name="Henrissat B."/>
            <person name="Kuo A."/>
            <person name="Liang C."/>
            <person name="Lipzen A."/>
            <person name="Lutzoni F."/>
            <person name="Magnuson J."/>
            <person name="Mondo S."/>
            <person name="Nolan M."/>
            <person name="Ohm R."/>
            <person name="Pangilinan J."/>
            <person name="Park H.-J."/>
            <person name="Ramirez L."/>
            <person name="Alfaro M."/>
            <person name="Sun H."/>
            <person name="Tritt A."/>
            <person name="Yoshinaga Y."/>
            <person name="Zwiers L.-H."/>
            <person name="Turgeon B."/>
            <person name="Goodwin S."/>
            <person name="Spatafora J."/>
            <person name="Crous P."/>
            <person name="Grigoriev I."/>
        </authorList>
    </citation>
    <scope>NUCLEOTIDE SEQUENCE</scope>
    <source>
        <strain evidence="8">CBS 119925</strain>
    </source>
</reference>
<organism evidence="8 9">
    <name type="scientific">Sporormia fimetaria CBS 119925</name>
    <dbReference type="NCBI Taxonomy" id="1340428"/>
    <lineage>
        <taxon>Eukaryota</taxon>
        <taxon>Fungi</taxon>
        <taxon>Dikarya</taxon>
        <taxon>Ascomycota</taxon>
        <taxon>Pezizomycotina</taxon>
        <taxon>Dothideomycetes</taxon>
        <taxon>Pleosporomycetidae</taxon>
        <taxon>Pleosporales</taxon>
        <taxon>Sporormiaceae</taxon>
        <taxon>Sporormia</taxon>
    </lineage>
</organism>
<comment type="similarity">
    <text evidence="2">Belongs to the dynactin subunits 5/6 family. Dynactin subunit 6 subfamily.</text>
</comment>
<evidence type="ECO:0000256" key="7">
    <source>
        <dbReference type="SAM" id="MobiDB-lite"/>
    </source>
</evidence>
<accession>A0A6A6VGG2</accession>
<evidence type="ECO:0000256" key="1">
    <source>
        <dbReference type="ARBA" id="ARBA00004245"/>
    </source>
</evidence>
<evidence type="ECO:0000313" key="9">
    <source>
        <dbReference type="Proteomes" id="UP000799440"/>
    </source>
</evidence>
<dbReference type="GO" id="GO:0070840">
    <property type="term" value="F:dynein complex binding"/>
    <property type="evidence" value="ECO:0007669"/>
    <property type="project" value="TreeGrafter"/>
</dbReference>
<name>A0A6A6VGG2_9PLEO</name>
<evidence type="ECO:0000256" key="3">
    <source>
        <dbReference type="ARBA" id="ARBA00016573"/>
    </source>
</evidence>
<evidence type="ECO:0000313" key="8">
    <source>
        <dbReference type="EMBL" id="KAF2749698.1"/>
    </source>
</evidence>
<dbReference type="AlphaFoldDB" id="A0A6A6VGG2"/>
<comment type="function">
    <text evidence="6">Part of the dynactin complex that activates the molecular motor dynein for ultra-processive transport along microtubules.</text>
</comment>
<proteinExistence type="inferred from homology"/>
<evidence type="ECO:0000256" key="5">
    <source>
        <dbReference type="ARBA" id="ARBA00023212"/>
    </source>
</evidence>
<dbReference type="GO" id="GO:0005869">
    <property type="term" value="C:dynactin complex"/>
    <property type="evidence" value="ECO:0007669"/>
    <property type="project" value="InterPro"/>
</dbReference>
<gene>
    <name evidence="8" type="ORF">M011DRAFT_274150</name>
</gene>
<sequence>MSAQPPSSSRPSASHRPTSLQKRTSALPKPTSLFLDPTVLVAQHAQFTGTHPITVGPNTVLHPHVKISSVVAPVVIGEGVVVYEKAKIGVGIGGTSAPESAGAGGAMESTRGDGTVLGQGVVVESNAVVEAAEVGEGTVVEVGAVLGVGCVIGKYCNICPMTVLAPNTHIPDFTVVYGAGEKRTNLTLQSRPEILQAKAMTHRKQIDMFKRLMPNNIAKWT</sequence>